<name>A0A8J8NC27_HALGN</name>
<keyword evidence="3" id="KW-1185">Reference proteome</keyword>
<evidence type="ECO:0000256" key="1">
    <source>
        <dbReference type="SAM" id="MobiDB-lite"/>
    </source>
</evidence>
<gene>
    <name evidence="2" type="ORF">FGO68_gene10503</name>
</gene>
<sequence>MRQLLSNMPKWESLHLITLSDHKSDTALVIPRPPIKTSSIMQKKKHKSLTDEEDDLQDNNLLLRRYRDSDPEKDNAVFELQLISDLKKTLRDYRIKEEEEQAKARVQAKQMQISELFAKSKPTRQQQEITAEVKTGKKLMQQTLVSPQNKINAAQIQLFNPEDEIERVVAPNLPIKIKINAFTKGSCKKRENKSARKQHIQTSHIESRQGQAC</sequence>
<accession>A0A8J8NC27</accession>
<feature type="compositionally biased region" description="Polar residues" evidence="1">
    <location>
        <begin position="200"/>
        <end position="213"/>
    </location>
</feature>
<feature type="region of interest" description="Disordered" evidence="1">
    <location>
        <begin position="188"/>
        <end position="213"/>
    </location>
</feature>
<protein>
    <submittedName>
        <fullName evidence="2">Uncharacterized protein</fullName>
    </submittedName>
</protein>
<dbReference type="EMBL" id="RRYP01024251">
    <property type="protein sequence ID" value="TNV72103.1"/>
    <property type="molecule type" value="Genomic_DNA"/>
</dbReference>
<organism evidence="2 3">
    <name type="scientific">Halteria grandinella</name>
    <dbReference type="NCBI Taxonomy" id="5974"/>
    <lineage>
        <taxon>Eukaryota</taxon>
        <taxon>Sar</taxon>
        <taxon>Alveolata</taxon>
        <taxon>Ciliophora</taxon>
        <taxon>Intramacronucleata</taxon>
        <taxon>Spirotrichea</taxon>
        <taxon>Stichotrichia</taxon>
        <taxon>Sporadotrichida</taxon>
        <taxon>Halteriidae</taxon>
        <taxon>Halteria</taxon>
    </lineage>
</organism>
<dbReference type="Proteomes" id="UP000785679">
    <property type="component" value="Unassembled WGS sequence"/>
</dbReference>
<reference evidence="2" key="1">
    <citation type="submission" date="2019-06" db="EMBL/GenBank/DDBJ databases">
        <authorList>
            <person name="Zheng W."/>
        </authorList>
    </citation>
    <scope>NUCLEOTIDE SEQUENCE</scope>
    <source>
        <strain evidence="2">QDHG01</strain>
    </source>
</reference>
<evidence type="ECO:0000313" key="2">
    <source>
        <dbReference type="EMBL" id="TNV72103.1"/>
    </source>
</evidence>
<proteinExistence type="predicted"/>
<comment type="caution">
    <text evidence="2">The sequence shown here is derived from an EMBL/GenBank/DDBJ whole genome shotgun (WGS) entry which is preliminary data.</text>
</comment>
<dbReference type="AlphaFoldDB" id="A0A8J8NC27"/>
<evidence type="ECO:0000313" key="3">
    <source>
        <dbReference type="Proteomes" id="UP000785679"/>
    </source>
</evidence>